<feature type="transmembrane region" description="Helical" evidence="12">
    <location>
        <begin position="1052"/>
        <end position="1077"/>
    </location>
</feature>
<dbReference type="SUPFAM" id="SSF116726">
    <property type="entry name" value="TrkA C-terminal domain-like"/>
    <property type="match status" value="4"/>
</dbReference>
<keyword evidence="3" id="KW-1003">Cell membrane</keyword>
<dbReference type="SUPFAM" id="SSF55021">
    <property type="entry name" value="ACT-like"/>
    <property type="match status" value="1"/>
</dbReference>
<evidence type="ECO:0000256" key="8">
    <source>
        <dbReference type="ARBA" id="ARBA00023032"/>
    </source>
</evidence>
<dbReference type="STRING" id="70448.Q00SX4"/>
<feature type="region of interest" description="Disordered" evidence="11">
    <location>
        <begin position="368"/>
        <end position="424"/>
    </location>
</feature>
<keyword evidence="8" id="KW-0764">Sulfate transport</keyword>
<dbReference type="OrthoDB" id="498124at2759"/>
<dbReference type="KEGG" id="ota:OT_ostta18g00360"/>
<dbReference type="Gene3D" id="3.30.70.1450">
    <property type="entry name" value="Regulator of K+ conductance, C-terminal domain"/>
    <property type="match status" value="4"/>
</dbReference>
<evidence type="ECO:0000313" key="17">
    <source>
        <dbReference type="Proteomes" id="UP000009170"/>
    </source>
</evidence>
<dbReference type="RefSeq" id="XP_003084074.1">
    <property type="nucleotide sequence ID" value="XM_003084026.1"/>
</dbReference>
<dbReference type="EMBL" id="KZ155791">
    <property type="protein sequence ID" value="OUS45221.1"/>
    <property type="molecule type" value="Genomic_DNA"/>
</dbReference>
<dbReference type="GeneID" id="9838321"/>
<keyword evidence="5" id="KW-0677">Repeat</keyword>
<evidence type="ECO:0000313" key="16">
    <source>
        <dbReference type="EMBL" id="OUS45221.1"/>
    </source>
</evidence>
<feature type="transmembrane region" description="Helical" evidence="12">
    <location>
        <begin position="186"/>
        <end position="209"/>
    </location>
</feature>
<comment type="subcellular location">
    <subcellularLocation>
        <location evidence="1">Cell membrane</location>
        <topology evidence="1">Multi-pass membrane protein</topology>
    </subcellularLocation>
</comment>
<dbReference type="InterPro" id="IPR006037">
    <property type="entry name" value="RCK_C"/>
</dbReference>
<dbReference type="InterPro" id="IPR002912">
    <property type="entry name" value="ACT_dom"/>
</dbReference>
<dbReference type="AlphaFoldDB" id="Q00SX4"/>
<dbReference type="GO" id="GO:0005886">
    <property type="term" value="C:plasma membrane"/>
    <property type="evidence" value="ECO:0007669"/>
    <property type="project" value="UniProtKB-SubCell"/>
</dbReference>
<keyword evidence="2" id="KW-0813">Transport</keyword>
<evidence type="ECO:0000256" key="11">
    <source>
        <dbReference type="SAM" id="MobiDB-lite"/>
    </source>
</evidence>
<feature type="transmembrane region" description="Helical" evidence="12">
    <location>
        <begin position="59"/>
        <end position="81"/>
    </location>
</feature>
<dbReference type="GO" id="GO:0008324">
    <property type="term" value="F:monoatomic cation transmembrane transporter activity"/>
    <property type="evidence" value="ECO:0007669"/>
    <property type="project" value="InterPro"/>
</dbReference>
<dbReference type="OMA" id="CAEYGLM"/>
<dbReference type="Pfam" id="PF02080">
    <property type="entry name" value="TrkA_C"/>
    <property type="match status" value="2"/>
</dbReference>
<feature type="transmembrane region" description="Helical" evidence="12">
    <location>
        <begin position="1028"/>
        <end position="1046"/>
    </location>
</feature>
<evidence type="ECO:0000256" key="4">
    <source>
        <dbReference type="ARBA" id="ARBA00022692"/>
    </source>
</evidence>
<accession>Q00SX4</accession>
<evidence type="ECO:0000256" key="3">
    <source>
        <dbReference type="ARBA" id="ARBA00022475"/>
    </source>
</evidence>
<comment type="similarity">
    <text evidence="10">Belongs to the divalent anion:Na+ symporter (DASS) superfamily. Na+/sulfate symporter (TC 2.A.47.4) family.</text>
</comment>
<reference evidence="16" key="3">
    <citation type="submission" date="2017-04" db="EMBL/GenBank/DDBJ databases">
        <title>Population genomics of picophytoplankton unveils novel chromosome hypervariability.</title>
        <authorList>
            <consortium name="DOE Joint Genome Institute"/>
            <person name="Blanc-Mathieu R."/>
            <person name="Krasovec M."/>
            <person name="Hebrard M."/>
            <person name="Yau S."/>
            <person name="Desgranges E."/>
            <person name="Martin J."/>
            <person name="Schackwitz W."/>
            <person name="Kuo A."/>
            <person name="Salin G."/>
            <person name="Donnadieu C."/>
            <person name="Desdevises Y."/>
            <person name="Sanchez-Ferandin S."/>
            <person name="Moreau H."/>
            <person name="Rivals E."/>
            <person name="Grigoriev I.V."/>
            <person name="Grimsley N."/>
            <person name="Eyre-Walker A."/>
            <person name="Piganeau G."/>
        </authorList>
    </citation>
    <scope>NUCLEOTIDE SEQUENCE [LARGE SCALE GENOMIC DNA]</scope>
    <source>
        <strain evidence="16">RCC 1115</strain>
    </source>
</reference>
<feature type="transmembrane region" description="Helical" evidence="12">
    <location>
        <begin position="143"/>
        <end position="166"/>
    </location>
</feature>
<dbReference type="GO" id="GO:0006813">
    <property type="term" value="P:potassium ion transport"/>
    <property type="evidence" value="ECO:0007669"/>
    <property type="project" value="InterPro"/>
</dbReference>
<gene>
    <name evidence="16" type="ORF">BE221DRAFT_77662</name>
    <name evidence="15" type="ORF">OT_ostta18g00360</name>
</gene>
<name>Q00SX4_OSTTA</name>
<protein>
    <submittedName>
        <fullName evidence="16">Citrate transporter-like domain-containing protein</fullName>
    </submittedName>
    <submittedName>
        <fullName evidence="15">Regulator of K+ conductance, C-terminal</fullName>
    </submittedName>
</protein>
<feature type="compositionally biased region" description="Polar residues" evidence="11">
    <location>
        <begin position="398"/>
        <end position="407"/>
    </location>
</feature>
<dbReference type="GO" id="GO:0015116">
    <property type="term" value="F:sulfate transmembrane transporter activity"/>
    <property type="evidence" value="ECO:0007669"/>
    <property type="project" value="UniProtKB-ARBA"/>
</dbReference>
<reference evidence="15 17" key="1">
    <citation type="journal article" date="2006" name="Proc. Natl. Acad. Sci. U.S.A.">
        <title>Genome analysis of the smallest free-living eukaryote Ostreococcus tauri unveils many unique features.</title>
        <authorList>
            <person name="Derelle E."/>
            <person name="Ferraz C."/>
            <person name="Rombauts S."/>
            <person name="Rouze P."/>
            <person name="Worden A.Z."/>
            <person name="Robbens S."/>
            <person name="Partensky F."/>
            <person name="Degroeve S."/>
            <person name="Echeynie S."/>
            <person name="Cooke R."/>
            <person name="Saeys Y."/>
            <person name="Wuyts J."/>
            <person name="Jabbari K."/>
            <person name="Bowler C."/>
            <person name="Panaud O."/>
            <person name="Piegu B."/>
            <person name="Ball S.G."/>
            <person name="Ral J.-P."/>
            <person name="Bouget F.-Y."/>
            <person name="Piganeau G."/>
            <person name="De Baets B."/>
            <person name="Picard A."/>
            <person name="Delseny M."/>
            <person name="Demaille J."/>
            <person name="Van de Peer Y."/>
            <person name="Moreau H."/>
        </authorList>
    </citation>
    <scope>NUCLEOTIDE SEQUENCE [LARGE SCALE GENOMIC DNA]</scope>
    <source>
        <strain evidence="15 17">OTTH0595</strain>
    </source>
</reference>
<evidence type="ECO:0000256" key="1">
    <source>
        <dbReference type="ARBA" id="ARBA00004651"/>
    </source>
</evidence>
<evidence type="ECO:0000259" key="13">
    <source>
        <dbReference type="PROSITE" id="PS51202"/>
    </source>
</evidence>
<evidence type="ECO:0000256" key="10">
    <source>
        <dbReference type="ARBA" id="ARBA00061614"/>
    </source>
</evidence>
<feature type="transmembrane region" description="Helical" evidence="12">
    <location>
        <begin position="946"/>
        <end position="964"/>
    </location>
</feature>
<evidence type="ECO:0000313" key="15">
    <source>
        <dbReference type="EMBL" id="CAL58490.1"/>
    </source>
</evidence>
<dbReference type="PROSITE" id="PS51202">
    <property type="entry name" value="RCK_C"/>
    <property type="match status" value="3"/>
</dbReference>
<dbReference type="PANTHER" id="PTHR43652">
    <property type="entry name" value="BASIC AMINO ACID ANTIPORTER YFCC-RELATED"/>
    <property type="match status" value="1"/>
</dbReference>
<feature type="domain" description="RCK C-terminal" evidence="13">
    <location>
        <begin position="220"/>
        <end position="304"/>
    </location>
</feature>
<evidence type="ECO:0000256" key="5">
    <source>
        <dbReference type="ARBA" id="ARBA00022737"/>
    </source>
</evidence>
<dbReference type="CDD" id="cd04873">
    <property type="entry name" value="ACT_UUR-ACR-like"/>
    <property type="match status" value="1"/>
</dbReference>
<reference evidence="15" key="2">
    <citation type="journal article" date="2014" name="BMC Genomics">
        <title>An improved genome of the model marine alga Ostreococcus tauri unfolds by assessing Illumina de novo assemblies.</title>
        <authorList>
            <person name="Blanc-Mathieu R."/>
            <person name="Verhelst B."/>
            <person name="Derelle E."/>
            <person name="Rombauts S."/>
            <person name="Bouget F.Y."/>
            <person name="Carre I."/>
            <person name="Chateau A."/>
            <person name="Eyre-Walker A."/>
            <person name="Grimsley N."/>
            <person name="Moreau H."/>
            <person name="Piegu B."/>
            <person name="Rivals E."/>
            <person name="Schackwitz W."/>
            <person name="Van de Peer Y."/>
            <person name="Piganeau G."/>
        </authorList>
    </citation>
    <scope>NUCLEOTIDE SEQUENCE</scope>
    <source>
        <strain evidence="15">RCC4221</strain>
    </source>
</reference>
<dbReference type="Proteomes" id="UP000195557">
    <property type="component" value="Unassembled WGS sequence"/>
</dbReference>
<feature type="domain" description="ACT" evidence="14">
    <location>
        <begin position="480"/>
        <end position="558"/>
    </location>
</feature>
<accession>A0A1Y5I709</accession>
<keyword evidence="7 12" id="KW-1133">Transmembrane helix</keyword>
<feature type="transmembrane region" description="Helical" evidence="12">
    <location>
        <begin position="101"/>
        <end position="123"/>
    </location>
</feature>
<dbReference type="InParanoid" id="Q00SX4"/>
<evidence type="ECO:0000256" key="9">
    <source>
        <dbReference type="ARBA" id="ARBA00023136"/>
    </source>
</evidence>
<feature type="domain" description="RCK C-terminal" evidence="13">
    <location>
        <begin position="753"/>
        <end position="839"/>
    </location>
</feature>
<organism evidence="15 17">
    <name type="scientific">Ostreococcus tauri</name>
    <name type="common">Marine green alga</name>
    <dbReference type="NCBI Taxonomy" id="70448"/>
    <lineage>
        <taxon>Eukaryota</taxon>
        <taxon>Viridiplantae</taxon>
        <taxon>Chlorophyta</taxon>
        <taxon>Mamiellophyceae</taxon>
        <taxon>Mamiellales</taxon>
        <taxon>Bathycoccaceae</taxon>
        <taxon>Ostreococcus</taxon>
    </lineage>
</organism>
<evidence type="ECO:0000256" key="7">
    <source>
        <dbReference type="ARBA" id="ARBA00022989"/>
    </source>
</evidence>
<dbReference type="FunFam" id="3.30.70.1450:FF:000009">
    <property type="entry name" value="SLC13 family permease"/>
    <property type="match status" value="1"/>
</dbReference>
<keyword evidence="6" id="KW-0769">Symport</keyword>
<dbReference type="GO" id="GO:0015293">
    <property type="term" value="F:symporter activity"/>
    <property type="evidence" value="ECO:0007669"/>
    <property type="project" value="UniProtKB-KW"/>
</dbReference>
<sequence>MARDIDAPATCVVVFLCFLALFTDKVSSDWAMMLSVATLNAIGTLTVEESLEGFANTGLLTVGALFVVACGISSTGGLDWYMAKVLGKPRTPAGAQLRLMIPIACVSAFLNNTPVVAVMIPIVTRWAEATGLAVEQLMMPLSFASLLGGTCTLIGTSTNLVVQGMVKTYVRETPGQAEVTIGLFDLGKYGVAVALAGISYVLLVSPFLLPKGARRIGASPNERRAEDEEDLLVGARVEGWSPAVGRTVAASGLRGLPGLYLVSVRRDEALLRAVGPEFILNQGDILYFTGMIESLGNVCAEYGLMAITQEYEEDEIESGTVAEVRDRAGSKIHDGVVSMEESSSIADLQKLARTHAIYKEQEAAIYDLRRRRHKRRPRSSQGESSDAGGMLSPGYYSSDGNQYTSGGASDSDDAVRRSSGKAQALKRYSEKLESALRDANGADAQISAKESETALGPPLVTVDVDPDAHQDDPEHVGRMVLGISANDRPGLLHDISQALNRLQVQLLHCEASAVGSRSVSIWRLQVLQNTTTKEEITTVIKTMLEPVTGIEAVKKRGQSVVRCSVKPSSSLVGKTPAEADLRATFGGAIIAVQRGGRAPAGKLSAVVFQAGDTLVLQAQEGSPLIKLLERSEGAVVQEDERFHKAQADFEIIGHGVGMSNTGKEFLIAVRIESTARNFIGKTAVESGLRSLPGLFLVSIERARSTLSESPADRTTVIDPSEPLEANDVMWYAGGASAIASLRRVPGLAPYSSDQVDKLEVSSHDRRLIQAVVGKAGDLVGKSIRDIKFRTRFNAVVIAVHREGARVHSRIGDVVLHPGDVLLLDAGSDFRSSARAQGAFALISVLDDSTPPRLRLLIPALMCALAMIALYTFKVIELFTAAVLAAAVMIASGTLTQQEARNAIKWDVIVTIAGAFGLSKAMQKSGVAEFVAKQLVSLAKITGSGQIGLLSAVYLSTFLISNIVTNNAAAALMLPIAAQAAAAQNIPLEKMAFLLMLAASASFMSPFGYQTNLMVYGPGGYTFADFIKFGLPMQLVLLVVTIVVLGVSEDTIWIPYVVIVVMFLVVAVATTVGLAPAVRRARAAFTRLASRKNARHARRSSEETLDPELALADA</sequence>
<dbReference type="InterPro" id="IPR045865">
    <property type="entry name" value="ACT-like_dom_sf"/>
</dbReference>
<dbReference type="InterPro" id="IPR051679">
    <property type="entry name" value="DASS-Related_Transporters"/>
</dbReference>
<evidence type="ECO:0000256" key="6">
    <source>
        <dbReference type="ARBA" id="ARBA00022847"/>
    </source>
</evidence>
<keyword evidence="9 12" id="KW-0472">Membrane</keyword>
<feature type="transmembrane region" description="Helical" evidence="12">
    <location>
        <begin position="7"/>
        <end position="24"/>
    </location>
</feature>
<dbReference type="InterPro" id="IPR004680">
    <property type="entry name" value="Cit_transptr-like_dom"/>
</dbReference>
<feature type="domain" description="RCK C-terminal" evidence="13">
    <location>
        <begin position="548"/>
        <end position="634"/>
    </location>
</feature>
<dbReference type="InterPro" id="IPR036721">
    <property type="entry name" value="RCK_C_sf"/>
</dbReference>
<dbReference type="PANTHER" id="PTHR43652:SF2">
    <property type="entry name" value="BASIC AMINO ACID ANTIPORTER YFCC-RELATED"/>
    <property type="match status" value="1"/>
</dbReference>
<proteinExistence type="inferred from homology"/>
<dbReference type="PROSITE" id="PS51671">
    <property type="entry name" value="ACT"/>
    <property type="match status" value="1"/>
</dbReference>
<feature type="compositionally biased region" description="Basic residues" evidence="11">
    <location>
        <begin position="369"/>
        <end position="378"/>
    </location>
</feature>
<feature type="transmembrane region" description="Helical" evidence="12">
    <location>
        <begin position="990"/>
        <end position="1008"/>
    </location>
</feature>
<dbReference type="Pfam" id="PF03600">
    <property type="entry name" value="CitMHS"/>
    <property type="match status" value="1"/>
</dbReference>
<keyword evidence="4 12" id="KW-0812">Transmembrane</keyword>
<evidence type="ECO:0000256" key="12">
    <source>
        <dbReference type="SAM" id="Phobius"/>
    </source>
</evidence>
<accession>A0A454XP10</accession>
<dbReference type="EMBL" id="CAID01000018">
    <property type="protein sequence ID" value="CAL58490.1"/>
    <property type="molecule type" value="Genomic_DNA"/>
</dbReference>
<keyword evidence="17" id="KW-1185">Reference proteome</keyword>
<evidence type="ECO:0000259" key="14">
    <source>
        <dbReference type="PROSITE" id="PS51671"/>
    </source>
</evidence>
<dbReference type="Proteomes" id="UP000009170">
    <property type="component" value="Unassembled WGS sequence"/>
</dbReference>
<evidence type="ECO:0000256" key="2">
    <source>
        <dbReference type="ARBA" id="ARBA00022448"/>
    </source>
</evidence>